<gene>
    <name evidence="5" type="ORF">ACFSM5_10680</name>
</gene>
<comment type="similarity">
    <text evidence="2">Belongs to the bacterial solute-binding protein 5 family.</text>
</comment>
<dbReference type="InterPro" id="IPR030678">
    <property type="entry name" value="Peptide/Ni-bd"/>
</dbReference>
<feature type="chain" id="PRO_5046715618" evidence="3">
    <location>
        <begin position="23"/>
        <end position="524"/>
    </location>
</feature>
<comment type="caution">
    <text evidence="5">The sequence shown here is derived from an EMBL/GenBank/DDBJ whole genome shotgun (WGS) entry which is preliminary data.</text>
</comment>
<dbReference type="PANTHER" id="PTHR30290">
    <property type="entry name" value="PERIPLASMIC BINDING COMPONENT OF ABC TRANSPORTER"/>
    <property type="match status" value="1"/>
</dbReference>
<accession>A0ABW5DQA3</accession>
<feature type="signal peptide" evidence="3">
    <location>
        <begin position="1"/>
        <end position="22"/>
    </location>
</feature>
<evidence type="ECO:0000256" key="2">
    <source>
        <dbReference type="ARBA" id="ARBA00005695"/>
    </source>
</evidence>
<name>A0ABW5DQA3_9PROT</name>
<dbReference type="Pfam" id="PF00496">
    <property type="entry name" value="SBP_bac_5"/>
    <property type="match status" value="1"/>
</dbReference>
<dbReference type="Gene3D" id="3.40.190.10">
    <property type="entry name" value="Periplasmic binding protein-like II"/>
    <property type="match status" value="1"/>
</dbReference>
<dbReference type="EMBL" id="JBHUIP010000010">
    <property type="protein sequence ID" value="MFD2263353.1"/>
    <property type="molecule type" value="Genomic_DNA"/>
</dbReference>
<dbReference type="InterPro" id="IPR000914">
    <property type="entry name" value="SBP_5_dom"/>
</dbReference>
<organism evidence="5 6">
    <name type="scientific">Lacibacterium aquatile</name>
    <dbReference type="NCBI Taxonomy" id="1168082"/>
    <lineage>
        <taxon>Bacteria</taxon>
        <taxon>Pseudomonadati</taxon>
        <taxon>Pseudomonadota</taxon>
        <taxon>Alphaproteobacteria</taxon>
        <taxon>Rhodospirillales</taxon>
        <taxon>Rhodospirillaceae</taxon>
    </lineage>
</organism>
<evidence type="ECO:0000259" key="4">
    <source>
        <dbReference type="Pfam" id="PF00496"/>
    </source>
</evidence>
<keyword evidence="6" id="KW-1185">Reference proteome</keyword>
<keyword evidence="3" id="KW-0732">Signal</keyword>
<comment type="subcellular location">
    <subcellularLocation>
        <location evidence="1">Periplasm</location>
    </subcellularLocation>
</comment>
<sequence>MKKLLWATALSLSMMGGTAALAATPSGVLVVAKNIDDIVTIDPATAYEFSSGEIVANTYDRLVQYEPEDPEKLVGGLAESWKVSDDGKTITFTLRSAKFQSGNPVRPEDVIESFRRVLTLNKSPAFILTQLGWTKDNLDTLVKKVSDKEVALTHTGAFGPAFFLNVLAARPASVVDSVEVAKHVVNNDMGHAWLNGQSAGSGPFKMTKYAASESVTLQANKDYFRGAPKLNVSIQHMKEVGTQRVMLEKQDIDIARGMGSDQIKALRGKADITIGEYPQAAVHFVSLNQKTPGLQNPALWEAMRYLVDYDGIANKLLAGQMAVHQAFWPKGFPGALNDTPFKSDPAKAKEILDKAGLKDLSFDMDVISSAPFLEIAQSIQATMGAAGIKLNLVPGTGAQVITKYRNRTHQMMLLYWGPDFIDPHSNAKAFAYNVDNADDKYQSTTTWRNAWLVPELSERTMAALKESDPAKRLKMYYDLQKDVQAQGPIIVMFQAQDQVAMRSNVKGYVHGATSDLIFYRNVTK</sequence>
<dbReference type="Proteomes" id="UP001597295">
    <property type="component" value="Unassembled WGS sequence"/>
</dbReference>
<feature type="domain" description="Solute-binding protein family 5" evidence="4">
    <location>
        <begin position="72"/>
        <end position="436"/>
    </location>
</feature>
<protein>
    <submittedName>
        <fullName evidence="5">ABC transporter substrate-binding protein</fullName>
    </submittedName>
</protein>
<dbReference type="RefSeq" id="WP_379876352.1">
    <property type="nucleotide sequence ID" value="NZ_JBHUIP010000010.1"/>
</dbReference>
<dbReference type="CDD" id="cd08512">
    <property type="entry name" value="PBP2_NikA_DppA_OppA_like_7"/>
    <property type="match status" value="1"/>
</dbReference>
<dbReference type="PIRSF" id="PIRSF002741">
    <property type="entry name" value="MppA"/>
    <property type="match status" value="1"/>
</dbReference>
<evidence type="ECO:0000313" key="5">
    <source>
        <dbReference type="EMBL" id="MFD2263353.1"/>
    </source>
</evidence>
<dbReference type="SUPFAM" id="SSF53850">
    <property type="entry name" value="Periplasmic binding protein-like II"/>
    <property type="match status" value="1"/>
</dbReference>
<evidence type="ECO:0000256" key="3">
    <source>
        <dbReference type="SAM" id="SignalP"/>
    </source>
</evidence>
<dbReference type="Gene3D" id="3.90.76.10">
    <property type="entry name" value="Dipeptide-binding Protein, Domain 1"/>
    <property type="match status" value="1"/>
</dbReference>
<dbReference type="InterPro" id="IPR039424">
    <property type="entry name" value="SBP_5"/>
</dbReference>
<proteinExistence type="inferred from homology"/>
<evidence type="ECO:0000313" key="6">
    <source>
        <dbReference type="Proteomes" id="UP001597295"/>
    </source>
</evidence>
<dbReference type="Gene3D" id="3.10.105.10">
    <property type="entry name" value="Dipeptide-binding Protein, Domain 3"/>
    <property type="match status" value="1"/>
</dbReference>
<evidence type="ECO:0000256" key="1">
    <source>
        <dbReference type="ARBA" id="ARBA00004418"/>
    </source>
</evidence>
<reference evidence="6" key="1">
    <citation type="journal article" date="2019" name="Int. J. Syst. Evol. Microbiol.">
        <title>The Global Catalogue of Microorganisms (GCM) 10K type strain sequencing project: providing services to taxonomists for standard genome sequencing and annotation.</title>
        <authorList>
            <consortium name="The Broad Institute Genomics Platform"/>
            <consortium name="The Broad Institute Genome Sequencing Center for Infectious Disease"/>
            <person name="Wu L."/>
            <person name="Ma J."/>
        </authorList>
    </citation>
    <scope>NUCLEOTIDE SEQUENCE [LARGE SCALE GENOMIC DNA]</scope>
    <source>
        <strain evidence="6">CGMCC 1.19062</strain>
    </source>
</reference>